<sequence>MKQTELSIAITGAGGAGVISVGELLLQAWAREGGRGLLRKAFGPQIRGGESAALLKLTESERYTAASAYQVLLAFDWNNYTRFGDEIKLAPGVIVFCEDAGDVPESVLAAEPTLVRLPMKQLAEAAHDDGRVNMLALGLLGQLMGLGEGSLVELALQKLAHKPAAYQEAAEACIAAGCAQQLDCSVQVPAPGVPGGWYISGNQAAGLGALEAGIRFVAAYPITPASDVLEWMAGGLEQLGGNLVQAEDELAAINMTIGAAFGGVPSFTATSGPGLALMTESIGLAVASETPITVLNVMRGGPSTGIPTKSEQSDLNIALHGLHGDAPHLVLAPLDIADCVYTSAWAVQLAQHLQTAAIVLSDQFIGQSTAVITEPVRCAPLAPPVSCEGGDNDYLRYRLTDSGVSTMAVPGDPGLRFTADGLEHNEQGTPSARDDDHQQQLAKRARKLNAHDYGDDWARIDGEGSLGLVCFGSASAAVAEAAELLAEQGVACRTVSLRLLAPLQHGSLTAALADCERVLVVEQNHGGQLYRYLRGQMDFTQPLHSYARPGPVPLSGAAIVAALAEVSPA</sequence>
<gene>
    <name evidence="6" type="ORF">C0039_15980</name>
</gene>
<keyword evidence="2" id="KW-0786">Thiamine pyrophosphate</keyword>
<dbReference type="CDD" id="cd07034">
    <property type="entry name" value="TPP_PYR_PFOR_IOR-alpha_like"/>
    <property type="match status" value="1"/>
</dbReference>
<feature type="domain" description="Transketolase C-terminal" evidence="5">
    <location>
        <begin position="466"/>
        <end position="524"/>
    </location>
</feature>
<organism evidence="6 7">
    <name type="scientific">Pseudohalioglobus lutimaris</name>
    <dbReference type="NCBI Taxonomy" id="1737061"/>
    <lineage>
        <taxon>Bacteria</taxon>
        <taxon>Pseudomonadati</taxon>
        <taxon>Pseudomonadota</taxon>
        <taxon>Gammaproteobacteria</taxon>
        <taxon>Cellvibrionales</taxon>
        <taxon>Halieaceae</taxon>
        <taxon>Pseudohalioglobus</taxon>
    </lineage>
</organism>
<dbReference type="Proteomes" id="UP000235005">
    <property type="component" value="Unassembled WGS sequence"/>
</dbReference>
<evidence type="ECO:0000256" key="2">
    <source>
        <dbReference type="ARBA" id="ARBA00023052"/>
    </source>
</evidence>
<dbReference type="InterPro" id="IPR009014">
    <property type="entry name" value="Transketo_C/PFOR_II"/>
</dbReference>
<dbReference type="EMBL" id="PKUS01000025">
    <property type="protein sequence ID" value="PLW67697.1"/>
    <property type="molecule type" value="Genomic_DNA"/>
</dbReference>
<dbReference type="Gene3D" id="3.40.920.10">
    <property type="entry name" value="Pyruvate-ferredoxin oxidoreductase, PFOR, domain III"/>
    <property type="match status" value="1"/>
</dbReference>
<evidence type="ECO:0000313" key="6">
    <source>
        <dbReference type="EMBL" id="PLW67697.1"/>
    </source>
</evidence>
<dbReference type="InterPro" id="IPR022367">
    <property type="entry name" value="2-oxoacid/accept_OxRdtase_asu"/>
</dbReference>
<keyword evidence="7" id="KW-1185">Reference proteome</keyword>
<dbReference type="NCBIfam" id="TIGR03710">
    <property type="entry name" value="OAFO_sf"/>
    <property type="match status" value="1"/>
</dbReference>
<dbReference type="OrthoDB" id="9794954at2"/>
<dbReference type="SUPFAM" id="SSF52922">
    <property type="entry name" value="TK C-terminal domain-like"/>
    <property type="match status" value="1"/>
</dbReference>
<dbReference type="InterPro" id="IPR002880">
    <property type="entry name" value="Pyrv_Fd/Flavodoxin_OxRdtase_N"/>
</dbReference>
<dbReference type="InterPro" id="IPR029061">
    <property type="entry name" value="THDP-binding"/>
</dbReference>
<dbReference type="Pfam" id="PF02780">
    <property type="entry name" value="Transketolase_C"/>
    <property type="match status" value="1"/>
</dbReference>
<keyword evidence="1" id="KW-0560">Oxidoreductase</keyword>
<comment type="caution">
    <text evidence="6">The sequence shown here is derived from an EMBL/GenBank/DDBJ whole genome shotgun (WGS) entry which is preliminary data.</text>
</comment>
<dbReference type="SUPFAM" id="SSF52518">
    <property type="entry name" value="Thiamin diphosphate-binding fold (THDP-binding)"/>
    <property type="match status" value="1"/>
</dbReference>
<dbReference type="InterPro" id="IPR002869">
    <property type="entry name" value="Pyrv_flavodox_OxRed_cen"/>
</dbReference>
<feature type="domain" description="Pyruvate flavodoxin/ferredoxin oxidoreductase pyrimidine binding" evidence="4">
    <location>
        <begin position="208"/>
        <end position="433"/>
    </location>
</feature>
<accession>A0A2N5WZN8</accession>
<reference evidence="6 7" key="1">
    <citation type="submission" date="2018-01" db="EMBL/GenBank/DDBJ databases">
        <title>The draft genome sequence of Halioglobus lutimaris HF004.</title>
        <authorList>
            <person name="Du Z.-J."/>
            <person name="Shi M.-J."/>
        </authorList>
    </citation>
    <scope>NUCLEOTIDE SEQUENCE [LARGE SCALE GENOMIC DNA]</scope>
    <source>
        <strain evidence="6 7">HF004</strain>
    </source>
</reference>
<dbReference type="Pfam" id="PF01558">
    <property type="entry name" value="POR"/>
    <property type="match status" value="1"/>
</dbReference>
<evidence type="ECO:0000259" key="3">
    <source>
        <dbReference type="Pfam" id="PF01558"/>
    </source>
</evidence>
<dbReference type="Gene3D" id="3.40.50.920">
    <property type="match status" value="1"/>
</dbReference>
<dbReference type="InterPro" id="IPR050722">
    <property type="entry name" value="Pyruvate:ferred/Flavod_OxRd"/>
</dbReference>
<feature type="domain" description="Pyruvate/ketoisovalerate oxidoreductase catalytic" evidence="3">
    <location>
        <begin position="14"/>
        <end position="172"/>
    </location>
</feature>
<dbReference type="RefSeq" id="WP_076000129.1">
    <property type="nucleotide sequence ID" value="NZ_PKUS01000025.1"/>
</dbReference>
<dbReference type="Gene3D" id="3.40.50.970">
    <property type="match status" value="1"/>
</dbReference>
<dbReference type="PANTHER" id="PTHR32154">
    <property type="entry name" value="PYRUVATE-FLAVODOXIN OXIDOREDUCTASE-RELATED"/>
    <property type="match status" value="1"/>
</dbReference>
<dbReference type="FunFam" id="3.40.50.970:FF:000022">
    <property type="entry name" value="2-oxoglutarate ferredoxin oxidoreductase alpha subunit"/>
    <property type="match status" value="1"/>
</dbReference>
<dbReference type="GO" id="GO:0006979">
    <property type="term" value="P:response to oxidative stress"/>
    <property type="evidence" value="ECO:0007669"/>
    <property type="project" value="TreeGrafter"/>
</dbReference>
<evidence type="ECO:0000256" key="1">
    <source>
        <dbReference type="ARBA" id="ARBA00023002"/>
    </source>
</evidence>
<dbReference type="AlphaFoldDB" id="A0A2N5WZN8"/>
<dbReference type="InterPro" id="IPR019752">
    <property type="entry name" value="Pyrv/ketoisovalerate_OxRed_cat"/>
</dbReference>
<dbReference type="Pfam" id="PF01855">
    <property type="entry name" value="POR_N"/>
    <property type="match status" value="1"/>
</dbReference>
<dbReference type="InterPro" id="IPR033248">
    <property type="entry name" value="Transketolase_C"/>
</dbReference>
<proteinExistence type="predicted"/>
<dbReference type="GO" id="GO:0016903">
    <property type="term" value="F:oxidoreductase activity, acting on the aldehyde or oxo group of donors"/>
    <property type="evidence" value="ECO:0007669"/>
    <property type="project" value="InterPro"/>
</dbReference>
<evidence type="ECO:0000259" key="4">
    <source>
        <dbReference type="Pfam" id="PF01855"/>
    </source>
</evidence>
<name>A0A2N5WZN8_9GAMM</name>
<evidence type="ECO:0000259" key="5">
    <source>
        <dbReference type="Pfam" id="PF02780"/>
    </source>
</evidence>
<protein>
    <submittedName>
        <fullName evidence="6">2-oxoacid:acceptor oxidoreductase subunit alpha</fullName>
    </submittedName>
</protein>
<dbReference type="PANTHER" id="PTHR32154:SF20">
    <property type="entry name" value="2-OXOGLUTARATE OXIDOREDUCTASE SUBUNIT KORA"/>
    <property type="match status" value="1"/>
</dbReference>
<dbReference type="SUPFAM" id="SSF53323">
    <property type="entry name" value="Pyruvate-ferredoxin oxidoreductase, PFOR, domain III"/>
    <property type="match status" value="1"/>
</dbReference>
<evidence type="ECO:0000313" key="7">
    <source>
        <dbReference type="Proteomes" id="UP000235005"/>
    </source>
</evidence>